<dbReference type="SUPFAM" id="SSF56047">
    <property type="entry name" value="Ribosomal protein S8"/>
    <property type="match status" value="1"/>
</dbReference>
<sequence>MMIQNMLVQIKNAQSIGREEVILPFSGMKFAIATVLQKEGYLSEVEKIKRMMHKAEVPFLRIKLVYKEGQSGITGIKLVSKSSRRIYAHRDDLYSVKSNIGSAIVSTSKGIMTGKDARKAGLGGEVLFEIW</sequence>
<dbReference type="PANTHER" id="PTHR11758">
    <property type="entry name" value="40S RIBOSOMAL PROTEIN S15A"/>
    <property type="match status" value="1"/>
</dbReference>
<dbReference type="GO" id="GO:0005737">
    <property type="term" value="C:cytoplasm"/>
    <property type="evidence" value="ECO:0007669"/>
    <property type="project" value="UniProtKB-ARBA"/>
</dbReference>
<evidence type="ECO:0000256" key="2">
    <source>
        <dbReference type="ARBA" id="ARBA00022980"/>
    </source>
</evidence>
<organism evidence="7 8">
    <name type="scientific">Candidatus Yanofskybacteria bacterium RIFCSPLOWO2_01_FULL_49_25</name>
    <dbReference type="NCBI Taxonomy" id="1802701"/>
    <lineage>
        <taxon>Bacteria</taxon>
        <taxon>Candidatus Yanofskyibacteriota</taxon>
    </lineage>
</organism>
<dbReference type="AlphaFoldDB" id="A0A1F8GV42"/>
<dbReference type="EMBL" id="MGKP01000009">
    <property type="protein sequence ID" value="OGN29151.1"/>
    <property type="molecule type" value="Genomic_DNA"/>
</dbReference>
<proteinExistence type="inferred from homology"/>
<evidence type="ECO:0000256" key="6">
    <source>
        <dbReference type="RuleBase" id="RU003660"/>
    </source>
</evidence>
<protein>
    <recommendedName>
        <fullName evidence="4">Small ribosomal subunit protein uS8</fullName>
    </recommendedName>
    <alternativeName>
        <fullName evidence="5">30S ribosomal protein S8</fullName>
    </alternativeName>
</protein>
<name>A0A1F8GV42_9BACT</name>
<dbReference type="Gene3D" id="3.30.1370.30">
    <property type="match status" value="1"/>
</dbReference>
<dbReference type="Proteomes" id="UP000179047">
    <property type="component" value="Unassembled WGS sequence"/>
</dbReference>
<dbReference type="GO" id="GO:1990904">
    <property type="term" value="C:ribonucleoprotein complex"/>
    <property type="evidence" value="ECO:0007669"/>
    <property type="project" value="UniProtKB-KW"/>
</dbReference>
<keyword evidence="2 6" id="KW-0689">Ribosomal protein</keyword>
<evidence type="ECO:0000256" key="3">
    <source>
        <dbReference type="ARBA" id="ARBA00023274"/>
    </source>
</evidence>
<dbReference type="Gene3D" id="3.30.1490.10">
    <property type="match status" value="1"/>
</dbReference>
<comment type="caution">
    <text evidence="7">The sequence shown here is derived from an EMBL/GenBank/DDBJ whole genome shotgun (WGS) entry which is preliminary data.</text>
</comment>
<evidence type="ECO:0000256" key="1">
    <source>
        <dbReference type="ARBA" id="ARBA00006471"/>
    </source>
</evidence>
<comment type="similarity">
    <text evidence="1 6">Belongs to the universal ribosomal protein uS8 family.</text>
</comment>
<reference evidence="7 8" key="1">
    <citation type="journal article" date="2016" name="Nat. Commun.">
        <title>Thousands of microbial genomes shed light on interconnected biogeochemical processes in an aquifer system.</title>
        <authorList>
            <person name="Anantharaman K."/>
            <person name="Brown C.T."/>
            <person name="Hug L.A."/>
            <person name="Sharon I."/>
            <person name="Castelle C.J."/>
            <person name="Probst A.J."/>
            <person name="Thomas B.C."/>
            <person name="Singh A."/>
            <person name="Wilkins M.J."/>
            <person name="Karaoz U."/>
            <person name="Brodie E.L."/>
            <person name="Williams K.H."/>
            <person name="Hubbard S.S."/>
            <person name="Banfield J.F."/>
        </authorList>
    </citation>
    <scope>NUCLEOTIDE SEQUENCE [LARGE SCALE GENOMIC DNA]</scope>
</reference>
<dbReference type="GO" id="GO:0006412">
    <property type="term" value="P:translation"/>
    <property type="evidence" value="ECO:0007669"/>
    <property type="project" value="InterPro"/>
</dbReference>
<dbReference type="GO" id="GO:0003735">
    <property type="term" value="F:structural constituent of ribosome"/>
    <property type="evidence" value="ECO:0007669"/>
    <property type="project" value="InterPro"/>
</dbReference>
<evidence type="ECO:0000313" key="7">
    <source>
        <dbReference type="EMBL" id="OGN29151.1"/>
    </source>
</evidence>
<dbReference type="Pfam" id="PF00410">
    <property type="entry name" value="Ribosomal_S8"/>
    <property type="match status" value="1"/>
</dbReference>
<dbReference type="PROSITE" id="PS00053">
    <property type="entry name" value="RIBOSOMAL_S8"/>
    <property type="match status" value="1"/>
</dbReference>
<dbReference type="GO" id="GO:0005840">
    <property type="term" value="C:ribosome"/>
    <property type="evidence" value="ECO:0007669"/>
    <property type="project" value="UniProtKB-KW"/>
</dbReference>
<dbReference type="FunFam" id="3.30.1490.10:FF:000001">
    <property type="entry name" value="30S ribosomal protein S8"/>
    <property type="match status" value="1"/>
</dbReference>
<evidence type="ECO:0000256" key="5">
    <source>
        <dbReference type="ARBA" id="ARBA00035525"/>
    </source>
</evidence>
<dbReference type="InterPro" id="IPR035987">
    <property type="entry name" value="Ribosomal_uS8_sf"/>
</dbReference>
<dbReference type="NCBIfam" id="NF001109">
    <property type="entry name" value="PRK00136.1"/>
    <property type="match status" value="1"/>
</dbReference>
<evidence type="ECO:0000313" key="8">
    <source>
        <dbReference type="Proteomes" id="UP000179047"/>
    </source>
</evidence>
<accession>A0A1F8GV42</accession>
<evidence type="ECO:0000256" key="4">
    <source>
        <dbReference type="ARBA" id="ARBA00035258"/>
    </source>
</evidence>
<keyword evidence="3 6" id="KW-0687">Ribonucleoprotein</keyword>
<dbReference type="InterPro" id="IPR047863">
    <property type="entry name" value="Ribosomal_uS8_CS"/>
</dbReference>
<dbReference type="STRING" id="1802701.A3A33_02730"/>
<dbReference type="InterPro" id="IPR000630">
    <property type="entry name" value="Ribosomal_uS8"/>
</dbReference>
<gene>
    <name evidence="7" type="ORF">A3A33_02730</name>
</gene>